<dbReference type="AlphaFoldDB" id="A0A814R724"/>
<dbReference type="GO" id="GO:0007219">
    <property type="term" value="P:Notch signaling pathway"/>
    <property type="evidence" value="ECO:0007669"/>
    <property type="project" value="TreeGrafter"/>
</dbReference>
<keyword evidence="4" id="KW-0677">Repeat</keyword>
<dbReference type="SMART" id="SM00181">
    <property type="entry name" value="EGF"/>
    <property type="match status" value="3"/>
</dbReference>
<dbReference type="CDD" id="cd00054">
    <property type="entry name" value="EGF_CA"/>
    <property type="match status" value="2"/>
</dbReference>
<feature type="disulfide bond" evidence="8">
    <location>
        <begin position="584"/>
        <end position="593"/>
    </location>
</feature>
<keyword evidence="3 10" id="KW-0812">Transmembrane</keyword>
<dbReference type="Proteomes" id="UP000663860">
    <property type="component" value="Unassembled WGS sequence"/>
</dbReference>
<dbReference type="InterPro" id="IPR000742">
    <property type="entry name" value="EGF"/>
</dbReference>
<dbReference type="PROSITE" id="PS00022">
    <property type="entry name" value="EGF_1"/>
    <property type="match status" value="1"/>
</dbReference>
<evidence type="ECO:0000313" key="13">
    <source>
        <dbReference type="EMBL" id="CAF1129802.1"/>
    </source>
</evidence>
<dbReference type="EMBL" id="CAJOBB010003751">
    <property type="protein sequence ID" value="CAF4056899.1"/>
    <property type="molecule type" value="Genomic_DNA"/>
</dbReference>
<comment type="caution">
    <text evidence="13">The sequence shown here is derived from an EMBL/GenBank/DDBJ whole genome shotgun (WGS) entry which is preliminary data.</text>
</comment>
<comment type="caution">
    <text evidence="8">Lacks conserved residue(s) required for the propagation of feature annotation.</text>
</comment>
<feature type="domain" description="EGF-like" evidence="11">
    <location>
        <begin position="554"/>
        <end position="594"/>
    </location>
</feature>
<accession>A0A814R724</accession>
<dbReference type="PROSITE" id="PS50026">
    <property type="entry name" value="EGF_3"/>
    <property type="match status" value="3"/>
</dbReference>
<dbReference type="Gene3D" id="2.10.25.10">
    <property type="entry name" value="Laminin"/>
    <property type="match status" value="3"/>
</dbReference>
<dbReference type="FunFam" id="2.10.25.10:FF:000118">
    <property type="entry name" value="protein delta homolog 2"/>
    <property type="match status" value="1"/>
</dbReference>
<evidence type="ECO:0000256" key="5">
    <source>
        <dbReference type="ARBA" id="ARBA00022989"/>
    </source>
</evidence>
<evidence type="ECO:0000256" key="7">
    <source>
        <dbReference type="ARBA" id="ARBA00023157"/>
    </source>
</evidence>
<evidence type="ECO:0000256" key="1">
    <source>
        <dbReference type="ARBA" id="ARBA00004370"/>
    </source>
</evidence>
<keyword evidence="6 10" id="KW-0472">Membrane</keyword>
<reference evidence="13" key="1">
    <citation type="submission" date="2021-02" db="EMBL/GenBank/DDBJ databases">
        <authorList>
            <person name="Nowell W R."/>
        </authorList>
    </citation>
    <scope>NUCLEOTIDE SEQUENCE</scope>
</reference>
<dbReference type="InterPro" id="IPR017452">
    <property type="entry name" value="GPCR_Rhodpsn_7TM"/>
</dbReference>
<dbReference type="GO" id="GO:0016020">
    <property type="term" value="C:membrane"/>
    <property type="evidence" value="ECO:0007669"/>
    <property type="project" value="UniProtKB-SubCell"/>
</dbReference>
<dbReference type="PANTHER" id="PTHR12916:SF9">
    <property type="entry name" value="NEUROGENIC LOCUS NOTCH HOMOLOG PROTEIN 1-RELATED"/>
    <property type="match status" value="1"/>
</dbReference>
<evidence type="ECO:0000313" key="15">
    <source>
        <dbReference type="Proteomes" id="UP000663860"/>
    </source>
</evidence>
<feature type="region of interest" description="Disordered" evidence="9">
    <location>
        <begin position="490"/>
        <end position="518"/>
    </location>
</feature>
<feature type="region of interest" description="Disordered" evidence="9">
    <location>
        <begin position="407"/>
        <end position="427"/>
    </location>
</feature>
<evidence type="ECO:0000256" key="6">
    <source>
        <dbReference type="ARBA" id="ARBA00023136"/>
    </source>
</evidence>
<dbReference type="PROSITE" id="PS01186">
    <property type="entry name" value="EGF_2"/>
    <property type="match status" value="2"/>
</dbReference>
<feature type="transmembrane region" description="Helical" evidence="10">
    <location>
        <begin position="687"/>
        <end position="709"/>
    </location>
</feature>
<dbReference type="Gene3D" id="1.20.1070.10">
    <property type="entry name" value="Rhodopsin 7-helix transmembrane proteins"/>
    <property type="match status" value="1"/>
</dbReference>
<feature type="transmembrane region" description="Helical" evidence="10">
    <location>
        <begin position="17"/>
        <end position="37"/>
    </location>
</feature>
<evidence type="ECO:0000256" key="3">
    <source>
        <dbReference type="ARBA" id="ARBA00022692"/>
    </source>
</evidence>
<evidence type="ECO:0000259" key="12">
    <source>
        <dbReference type="PROSITE" id="PS50262"/>
    </source>
</evidence>
<feature type="transmembrane region" description="Helical" evidence="10">
    <location>
        <begin position="162"/>
        <end position="183"/>
    </location>
</feature>
<evidence type="ECO:0000256" key="2">
    <source>
        <dbReference type="ARBA" id="ARBA00022536"/>
    </source>
</evidence>
<feature type="region of interest" description="Disordered" evidence="9">
    <location>
        <begin position="443"/>
        <end position="476"/>
    </location>
</feature>
<dbReference type="GO" id="GO:0005112">
    <property type="term" value="F:Notch binding"/>
    <property type="evidence" value="ECO:0007669"/>
    <property type="project" value="TreeGrafter"/>
</dbReference>
<dbReference type="EMBL" id="CAJNOE010000298">
    <property type="protein sequence ID" value="CAF1129802.1"/>
    <property type="molecule type" value="Genomic_DNA"/>
</dbReference>
<keyword evidence="7 8" id="KW-1015">Disulfide bond</keyword>
<keyword evidence="5 10" id="KW-1133">Transmembrane helix</keyword>
<dbReference type="PROSITE" id="PS50262">
    <property type="entry name" value="G_PROTEIN_RECEP_F1_2"/>
    <property type="match status" value="1"/>
</dbReference>
<feature type="domain" description="EGF-like" evidence="11">
    <location>
        <begin position="596"/>
        <end position="633"/>
    </location>
</feature>
<feature type="disulfide bond" evidence="8">
    <location>
        <begin position="623"/>
        <end position="632"/>
    </location>
</feature>
<evidence type="ECO:0000256" key="9">
    <source>
        <dbReference type="SAM" id="MobiDB-lite"/>
    </source>
</evidence>
<evidence type="ECO:0000256" key="8">
    <source>
        <dbReference type="PROSITE-ProRule" id="PRU00076"/>
    </source>
</evidence>
<feature type="domain" description="EGF-like" evidence="11">
    <location>
        <begin position="635"/>
        <end position="672"/>
    </location>
</feature>
<comment type="subcellular location">
    <subcellularLocation>
        <location evidence="1">Membrane</location>
    </subcellularLocation>
</comment>
<feature type="domain" description="G-protein coupled receptors family 1 profile" evidence="12">
    <location>
        <begin position="29"/>
        <end position="183"/>
    </location>
</feature>
<evidence type="ECO:0000259" key="11">
    <source>
        <dbReference type="PROSITE" id="PS50026"/>
    </source>
</evidence>
<feature type="transmembrane region" description="Helical" evidence="10">
    <location>
        <begin position="49"/>
        <end position="71"/>
    </location>
</feature>
<gene>
    <name evidence="13" type="ORF">IZO911_LOCUS24623</name>
    <name evidence="14" type="ORF">KXQ929_LOCUS31891</name>
</gene>
<feature type="transmembrane region" description="Helical" evidence="10">
    <location>
        <begin position="129"/>
        <end position="150"/>
    </location>
</feature>
<dbReference type="PANTHER" id="PTHR12916">
    <property type="entry name" value="CYTOCHROME C OXIDASE POLYPEPTIDE VIC-2"/>
    <property type="match status" value="1"/>
</dbReference>
<dbReference type="SUPFAM" id="SSF57196">
    <property type="entry name" value="EGF/Laminin"/>
    <property type="match status" value="2"/>
</dbReference>
<protein>
    <submittedName>
        <fullName evidence="13">Uncharacterized protein</fullName>
    </submittedName>
</protein>
<proteinExistence type="predicted"/>
<evidence type="ECO:0000313" key="14">
    <source>
        <dbReference type="EMBL" id="CAF4056899.1"/>
    </source>
</evidence>
<dbReference type="SUPFAM" id="SSF81321">
    <property type="entry name" value="Family A G protein-coupled receptor-like"/>
    <property type="match status" value="1"/>
</dbReference>
<evidence type="ECO:0000256" key="4">
    <source>
        <dbReference type="ARBA" id="ARBA00022737"/>
    </source>
</evidence>
<dbReference type="Proteomes" id="UP000663868">
    <property type="component" value="Unassembled WGS sequence"/>
</dbReference>
<evidence type="ECO:0000256" key="10">
    <source>
        <dbReference type="SAM" id="Phobius"/>
    </source>
</evidence>
<keyword evidence="2 8" id="KW-0245">EGF-like domain</keyword>
<organism evidence="13 15">
    <name type="scientific">Adineta steineri</name>
    <dbReference type="NCBI Taxonomy" id="433720"/>
    <lineage>
        <taxon>Eukaryota</taxon>
        <taxon>Metazoa</taxon>
        <taxon>Spiralia</taxon>
        <taxon>Gnathifera</taxon>
        <taxon>Rotifera</taxon>
        <taxon>Eurotatoria</taxon>
        <taxon>Bdelloidea</taxon>
        <taxon>Adinetida</taxon>
        <taxon>Adinetidae</taxon>
        <taxon>Adineta</taxon>
    </lineage>
</organism>
<sequence>MSTITTLTLVQQYITRYVLSTALILGSLGNFIAIIVFSQKKHRTNSCSIYLVAVSMFGLLSANLGIAPLVYALDHFNAINSSLVLCRVRGYTIQVSSMCFRYTLILMCADRFALCSSRTAIRALCRPQIAYRSIGIVIIFWMIMSIHFLIWENIENNLCSLYGLYAQIIGFYSLILTGTIPILKSVELCHGNDTSNGEPLLLITFGNGTQDFSTNTSADFKFFTDHKQRFESGIGYGEFAFVNKVPGYKTDWHDEILDRTENDTYGYVFLIDVNKKPGTILFQSNVSGLCPGQFYEFSAYLASLNKNGTSTLESSVQFEVREPEIENNLLAQKNTSNIPPCDRLVWLKHCLSFNASSNSVGLLMTSNVEGSKGNDMAIDDIELRLCPNEHCDPCSADLTADKCVAPTTTTTSTTSTSTTSATTSTTSTSTTISTTLTSTITSTTSRTSTSMTTSSTSTSTTTSTTSTSTTTSTTSTSTTTLITSTSSTTSATSTTSITTSTTSTSTTTSTTTAIPTTSTTSTTRNLNIVVEHSPLFIPKCCDDRTSIGLNCNISASPCEIANPCRNDGNCTDDNTTSYGYICLCPFGFNGINCELDNRLCKPHTCLNHGECNETSNTAFDCLCDNGWERTHCESMTNYCLNITCENSAICRPLLLNYTCECLSENYYGRHCEFSTTKIIIYKIISKSFAYIAIIAMTIVAMFVVIMDILTYCFGIDLTREERERFRREKRGRRWNRSANQNLIYVNALSEPFKKSKTTIAKHRV</sequence>
<name>A0A814R724_9BILA</name>